<feature type="compositionally biased region" description="Basic and acidic residues" evidence="1">
    <location>
        <begin position="1"/>
        <end position="10"/>
    </location>
</feature>
<gene>
    <name evidence="2" type="ORF">Bhyg_08476</name>
</gene>
<keyword evidence="3" id="KW-1185">Reference proteome</keyword>
<sequence>MAKAEGRRPEAFGSAYFDNYGKGGRSEAFPSVYMGTEEKAHNTNINANHPNEQAI</sequence>
<organism evidence="2 3">
    <name type="scientific">Pseudolycoriella hygida</name>
    <dbReference type="NCBI Taxonomy" id="35572"/>
    <lineage>
        <taxon>Eukaryota</taxon>
        <taxon>Metazoa</taxon>
        <taxon>Ecdysozoa</taxon>
        <taxon>Arthropoda</taxon>
        <taxon>Hexapoda</taxon>
        <taxon>Insecta</taxon>
        <taxon>Pterygota</taxon>
        <taxon>Neoptera</taxon>
        <taxon>Endopterygota</taxon>
        <taxon>Diptera</taxon>
        <taxon>Nematocera</taxon>
        <taxon>Sciaroidea</taxon>
        <taxon>Sciaridae</taxon>
        <taxon>Pseudolycoriella</taxon>
    </lineage>
</organism>
<name>A0A9Q0S3M9_9DIPT</name>
<evidence type="ECO:0000313" key="3">
    <source>
        <dbReference type="Proteomes" id="UP001151699"/>
    </source>
</evidence>
<evidence type="ECO:0000313" key="2">
    <source>
        <dbReference type="EMBL" id="KAJ6643514.1"/>
    </source>
</evidence>
<reference evidence="2" key="1">
    <citation type="submission" date="2022-07" db="EMBL/GenBank/DDBJ databases">
        <authorList>
            <person name="Trinca V."/>
            <person name="Uliana J.V.C."/>
            <person name="Torres T.T."/>
            <person name="Ward R.J."/>
            <person name="Monesi N."/>
        </authorList>
    </citation>
    <scope>NUCLEOTIDE SEQUENCE</scope>
    <source>
        <strain evidence="2">HSMRA1968</strain>
        <tissue evidence="2">Whole embryos</tissue>
    </source>
</reference>
<dbReference type="Proteomes" id="UP001151699">
    <property type="component" value="Chromosome B"/>
</dbReference>
<dbReference type="EMBL" id="WJQU01000002">
    <property type="protein sequence ID" value="KAJ6643514.1"/>
    <property type="molecule type" value="Genomic_DNA"/>
</dbReference>
<proteinExistence type="predicted"/>
<dbReference type="AlphaFoldDB" id="A0A9Q0S3M9"/>
<accession>A0A9Q0S3M9</accession>
<evidence type="ECO:0000256" key="1">
    <source>
        <dbReference type="SAM" id="MobiDB-lite"/>
    </source>
</evidence>
<comment type="caution">
    <text evidence="2">The sequence shown here is derived from an EMBL/GenBank/DDBJ whole genome shotgun (WGS) entry which is preliminary data.</text>
</comment>
<protein>
    <submittedName>
        <fullName evidence="2">Uncharacterized protein</fullName>
    </submittedName>
</protein>
<feature type="region of interest" description="Disordered" evidence="1">
    <location>
        <begin position="1"/>
        <end position="23"/>
    </location>
</feature>